<dbReference type="InterPro" id="IPR002156">
    <property type="entry name" value="RNaseH_domain"/>
</dbReference>
<name>A0A200QLE9_MACCD</name>
<dbReference type="Proteomes" id="UP000195402">
    <property type="component" value="Unassembled WGS sequence"/>
</dbReference>
<dbReference type="OMA" id="RINNHAG"/>
<dbReference type="InterPro" id="IPR053151">
    <property type="entry name" value="RNase_H-like"/>
</dbReference>
<dbReference type="PANTHER" id="PTHR47723">
    <property type="entry name" value="OS05G0353850 PROTEIN"/>
    <property type="match status" value="1"/>
</dbReference>
<dbReference type="PANTHER" id="PTHR47723:SF19">
    <property type="entry name" value="POLYNUCLEOTIDYL TRANSFERASE, RIBONUCLEASE H-LIKE SUPERFAMILY PROTEIN"/>
    <property type="match status" value="1"/>
</dbReference>
<dbReference type="InterPro" id="IPR036397">
    <property type="entry name" value="RNaseH_sf"/>
</dbReference>
<dbReference type="PROSITE" id="PS50879">
    <property type="entry name" value="RNASE_H_1"/>
    <property type="match status" value="1"/>
</dbReference>
<dbReference type="InterPro" id="IPR037056">
    <property type="entry name" value="RNase_H1_N_sf"/>
</dbReference>
<dbReference type="OrthoDB" id="2016287at2759"/>
<sequence>MWGNSVMNSLFHVSSAAVLSRTSQFIRRSSLLGFSDYVSSPWKRRINNHAGIKAVNLDTMLMRFRAQCYSTARQGRQSSKKSLKSDPEPSLVQEEKDAFYVVRKGGIIGVYKSLTDCQAQVGTSVCDPSVSVFKGYSLPMETEEYLSSRGLQSAIYTVSAVDVKEDLFGELEPCPFQQPPSSKAKTSDEASPPKRSPEVLESSSNAEASGATFLSIDALIKRNELDHPVKEQVIPSESDSCILEFDGASKGNPGVAGAGAVLRTEDGRLLCRLREGLGTATNNVAEYRAILLGLKHALKKGYKRISLQGDSKLVCMQVQGRWKTRSDNLTALSKEAKQLKKKFLSFQIRHVLRV</sequence>
<proteinExistence type="predicted"/>
<protein>
    <submittedName>
        <fullName evidence="3">Ribonuclease H domain</fullName>
    </submittedName>
</protein>
<dbReference type="Pfam" id="PF13456">
    <property type="entry name" value="RVT_3"/>
    <property type="match status" value="1"/>
</dbReference>
<dbReference type="FunFam" id="3.30.420.10:FF:000076">
    <property type="entry name" value="RBR-type E3 ubiquitin transferase"/>
    <property type="match status" value="1"/>
</dbReference>
<dbReference type="Gene3D" id="3.40.970.10">
    <property type="entry name" value="Ribonuclease H1, N-terminal domain"/>
    <property type="match status" value="1"/>
</dbReference>
<dbReference type="AlphaFoldDB" id="A0A200QLE9"/>
<reference evidence="3 4" key="1">
    <citation type="journal article" date="2017" name="Mol. Plant">
        <title>The Genome of Medicinal Plant Macleaya cordata Provides New Insights into Benzylisoquinoline Alkaloids Metabolism.</title>
        <authorList>
            <person name="Liu X."/>
            <person name="Liu Y."/>
            <person name="Huang P."/>
            <person name="Ma Y."/>
            <person name="Qing Z."/>
            <person name="Tang Q."/>
            <person name="Cao H."/>
            <person name="Cheng P."/>
            <person name="Zheng Y."/>
            <person name="Yuan Z."/>
            <person name="Zhou Y."/>
            <person name="Liu J."/>
            <person name="Tang Z."/>
            <person name="Zhuo Y."/>
            <person name="Zhang Y."/>
            <person name="Yu L."/>
            <person name="Huang J."/>
            <person name="Yang P."/>
            <person name="Peng Q."/>
            <person name="Zhang J."/>
            <person name="Jiang W."/>
            <person name="Zhang Z."/>
            <person name="Lin K."/>
            <person name="Ro D.K."/>
            <person name="Chen X."/>
            <person name="Xiong X."/>
            <person name="Shang Y."/>
            <person name="Huang S."/>
            <person name="Zeng J."/>
        </authorList>
    </citation>
    <scope>NUCLEOTIDE SEQUENCE [LARGE SCALE GENOMIC DNA]</scope>
    <source>
        <strain evidence="4">cv. BLH2017</strain>
        <tissue evidence="3">Root</tissue>
    </source>
</reference>
<organism evidence="3 4">
    <name type="scientific">Macleaya cordata</name>
    <name type="common">Five-seeded plume-poppy</name>
    <name type="synonym">Bocconia cordata</name>
    <dbReference type="NCBI Taxonomy" id="56857"/>
    <lineage>
        <taxon>Eukaryota</taxon>
        <taxon>Viridiplantae</taxon>
        <taxon>Streptophyta</taxon>
        <taxon>Embryophyta</taxon>
        <taxon>Tracheophyta</taxon>
        <taxon>Spermatophyta</taxon>
        <taxon>Magnoliopsida</taxon>
        <taxon>Ranunculales</taxon>
        <taxon>Papaveraceae</taxon>
        <taxon>Papaveroideae</taxon>
        <taxon>Macleaya</taxon>
    </lineage>
</organism>
<evidence type="ECO:0000256" key="1">
    <source>
        <dbReference type="SAM" id="MobiDB-lite"/>
    </source>
</evidence>
<dbReference type="InterPro" id="IPR011320">
    <property type="entry name" value="RNase_H1_N"/>
</dbReference>
<dbReference type="InParanoid" id="A0A200QLE9"/>
<feature type="compositionally biased region" description="Basic and acidic residues" evidence="1">
    <location>
        <begin position="185"/>
        <end position="198"/>
    </location>
</feature>
<dbReference type="EMBL" id="MVGT01001715">
    <property type="protein sequence ID" value="OVA11274.1"/>
    <property type="molecule type" value="Genomic_DNA"/>
</dbReference>
<dbReference type="Pfam" id="PF01693">
    <property type="entry name" value="Cauli_VI"/>
    <property type="match status" value="1"/>
</dbReference>
<keyword evidence="4" id="KW-1185">Reference proteome</keyword>
<dbReference type="GO" id="GO:0003676">
    <property type="term" value="F:nucleic acid binding"/>
    <property type="evidence" value="ECO:0007669"/>
    <property type="project" value="InterPro"/>
</dbReference>
<dbReference type="InterPro" id="IPR012337">
    <property type="entry name" value="RNaseH-like_sf"/>
</dbReference>
<feature type="domain" description="RNase H type-1" evidence="2">
    <location>
        <begin position="237"/>
        <end position="354"/>
    </location>
</feature>
<evidence type="ECO:0000259" key="2">
    <source>
        <dbReference type="PROSITE" id="PS50879"/>
    </source>
</evidence>
<dbReference type="SUPFAM" id="SSF53098">
    <property type="entry name" value="Ribonuclease H-like"/>
    <property type="match status" value="1"/>
</dbReference>
<dbReference type="CDD" id="cd09279">
    <property type="entry name" value="RNase_HI_like"/>
    <property type="match status" value="1"/>
</dbReference>
<accession>A0A200QLE9</accession>
<evidence type="ECO:0000313" key="3">
    <source>
        <dbReference type="EMBL" id="OVA11274.1"/>
    </source>
</evidence>
<feature type="region of interest" description="Disordered" evidence="1">
    <location>
        <begin position="172"/>
        <end position="206"/>
    </location>
</feature>
<comment type="caution">
    <text evidence="3">The sequence shown here is derived from an EMBL/GenBank/DDBJ whole genome shotgun (WGS) entry which is preliminary data.</text>
</comment>
<dbReference type="FunCoup" id="A0A200QLE9">
    <property type="interactions" value="161"/>
</dbReference>
<dbReference type="GO" id="GO:0004523">
    <property type="term" value="F:RNA-DNA hybrid ribonuclease activity"/>
    <property type="evidence" value="ECO:0007669"/>
    <property type="project" value="InterPro"/>
</dbReference>
<dbReference type="STRING" id="56857.A0A200QLE9"/>
<dbReference type="Gene3D" id="3.30.420.10">
    <property type="entry name" value="Ribonuclease H-like superfamily/Ribonuclease H"/>
    <property type="match status" value="1"/>
</dbReference>
<gene>
    <name evidence="3" type="ORF">BVC80_1583g26</name>
</gene>
<evidence type="ECO:0000313" key="4">
    <source>
        <dbReference type="Proteomes" id="UP000195402"/>
    </source>
</evidence>